<name>A0A0S2SJF4_9GAMM</name>
<dbReference type="OrthoDB" id="5588558at2"/>
<dbReference type="EMBL" id="CP013067">
    <property type="protein sequence ID" value="ALP41839.1"/>
    <property type="molecule type" value="Genomic_DNA"/>
</dbReference>
<dbReference type="Proteomes" id="UP000058114">
    <property type="component" value="Chromosome"/>
</dbReference>
<keyword evidence="4" id="KW-1185">Reference proteome</keyword>
<organism evidence="1 3">
    <name type="scientific">Aeromonas schubertii</name>
    <dbReference type="NCBI Taxonomy" id="652"/>
    <lineage>
        <taxon>Bacteria</taxon>
        <taxon>Pseudomonadati</taxon>
        <taxon>Pseudomonadota</taxon>
        <taxon>Gammaproteobacteria</taxon>
        <taxon>Aeromonadales</taxon>
        <taxon>Aeromonadaceae</taxon>
        <taxon>Aeromonas</taxon>
    </lineage>
</organism>
<reference evidence="2 4" key="3">
    <citation type="submission" date="2021-09" db="EMBL/GenBank/DDBJ databases">
        <title>Aeromonas schubertii isolated from Asian sea bass.</title>
        <authorList>
            <person name="Pinpimai K."/>
        </authorList>
    </citation>
    <scope>NUCLEOTIDE SEQUENCE [LARGE SCALE GENOMIC DNA]</scope>
    <source>
        <strain evidence="2 4">CHULA2021a</strain>
    </source>
</reference>
<dbReference type="KEGG" id="asr:WL1483_2420"/>
<evidence type="ECO:0000313" key="1">
    <source>
        <dbReference type="EMBL" id="ALP41839.1"/>
    </source>
</evidence>
<dbReference type="PATRIC" id="fig|652.5.peg.592"/>
<dbReference type="Proteomes" id="UP000774958">
    <property type="component" value="Unassembled WGS sequence"/>
</dbReference>
<gene>
    <name evidence="2" type="ORF">LA374_05310</name>
    <name evidence="1" type="ORF">WL1483_2420</name>
</gene>
<evidence type="ECO:0000313" key="3">
    <source>
        <dbReference type="Proteomes" id="UP000058114"/>
    </source>
</evidence>
<reference evidence="3" key="1">
    <citation type="submission" date="2015-10" db="EMBL/GenBank/DDBJ databases">
        <title>Complete Genome Sequence of Aeromonas schubertii strain WL1483.</title>
        <authorList>
            <person name="Liu L."/>
        </authorList>
    </citation>
    <scope>NUCLEOTIDE SEQUENCE [LARGE SCALE GENOMIC DNA]</scope>
    <source>
        <strain evidence="3">WL1483</strain>
    </source>
</reference>
<dbReference type="STRING" id="652.WL1483_2420"/>
<dbReference type="AlphaFoldDB" id="A0A0S2SJF4"/>
<evidence type="ECO:0000313" key="2">
    <source>
        <dbReference type="EMBL" id="MBZ6065631.1"/>
    </source>
</evidence>
<evidence type="ECO:0000313" key="4">
    <source>
        <dbReference type="Proteomes" id="UP000774958"/>
    </source>
</evidence>
<proteinExistence type="predicted"/>
<dbReference type="RefSeq" id="WP_050667317.1">
    <property type="nucleotide sequence ID" value="NZ_CDDB01000074.1"/>
</dbReference>
<dbReference type="EMBL" id="JAIRBT010000005">
    <property type="protein sequence ID" value="MBZ6065631.1"/>
    <property type="molecule type" value="Genomic_DNA"/>
</dbReference>
<reference evidence="1 3" key="2">
    <citation type="journal article" date="2016" name="Genome Announc.">
        <title>Complete Genome Sequence of the Highly Virulent Aeromonas schubertii Strain WL1483, Isolated from Diseased Snakehead Fish (Channa argus) in China.</title>
        <authorList>
            <person name="Liu L."/>
            <person name="Li N."/>
            <person name="Zhang D."/>
            <person name="Fu X."/>
            <person name="Shi C."/>
            <person name="Lin Q."/>
            <person name="Hao G."/>
        </authorList>
    </citation>
    <scope>NUCLEOTIDE SEQUENCE [LARGE SCALE GENOMIC DNA]</scope>
    <source>
        <strain evidence="1 3">WL1483</strain>
    </source>
</reference>
<sequence length="84" mass="9325">MPAYLFLREGETLTWLEMESDGYGESLVQLLAQGFVPLGEPLLAEAPEQGIARLRERGHLHGELKAFGSYSIPTEALEPLLTLR</sequence>
<accession>A0A0S2SJF4</accession>
<protein>
    <submittedName>
        <fullName evidence="1">Uncharacterized protein</fullName>
    </submittedName>
</protein>